<feature type="domain" description="TLC" evidence="12">
    <location>
        <begin position="128"/>
        <end position="334"/>
    </location>
</feature>
<dbReference type="PANTHER" id="PTHR12560">
    <property type="entry name" value="LONGEVITY ASSURANCE FACTOR 1 LAG1"/>
    <property type="match status" value="1"/>
</dbReference>
<feature type="transmembrane region" description="Helical" evidence="11">
    <location>
        <begin position="304"/>
        <end position="324"/>
    </location>
</feature>
<sequence>MFEEILDIIWDEHFWLPVEFSWDDFKKTDIVRPQLSDLYIIPLITIFFLIIRFAFERFIAVPICKVLRIIKVKSDASKLCEEIFIKTTQYPSDILMSEISVQTGWSIQKCSRWFNKRRKQSTKASLVKKSKESCWRCFVYICFFAYGSYILIPTGWIWDIKLCFVGFIKHQELPLEFKWYYILETSFYTSLLCSQFTDTKRKDFVQLFVHHILTITLLSGSYIIGHFRIGSIIIWLHDAADYWLEAAKVANYAKHQRVCDTLFVVFALTFLLTRWIYFPVWVLYTWMRYNTELAGHLRSFFTAPYILLGACFVLFGLHLFWGYLIGKMVYKFRAAGKVEKDDRSDDEQSNLESDDGDKNLVMINNSINKID</sequence>
<evidence type="ECO:0000259" key="12">
    <source>
        <dbReference type="PROSITE" id="PS50922"/>
    </source>
</evidence>
<feature type="transmembrane region" description="Helical" evidence="11">
    <location>
        <begin position="262"/>
        <end position="284"/>
    </location>
</feature>
<dbReference type="Gene3D" id="1.10.10.60">
    <property type="entry name" value="Homeodomain-like"/>
    <property type="match status" value="1"/>
</dbReference>
<keyword evidence="7 11" id="KW-1133">Transmembrane helix</keyword>
<evidence type="ECO:0000256" key="2">
    <source>
        <dbReference type="ARBA" id="ARBA00004760"/>
    </source>
</evidence>
<dbReference type="PROSITE" id="PS50922">
    <property type="entry name" value="TLC"/>
    <property type="match status" value="1"/>
</dbReference>
<dbReference type="OrthoDB" id="537032at2759"/>
<keyword evidence="8" id="KW-0443">Lipid metabolism</keyword>
<dbReference type="GO" id="GO:0005789">
    <property type="term" value="C:endoplasmic reticulum membrane"/>
    <property type="evidence" value="ECO:0007669"/>
    <property type="project" value="UniProtKB-SubCell"/>
</dbReference>
<reference evidence="13" key="1">
    <citation type="journal article" date="2013" name="Genome Biol. Evol.">
        <title>Punctuated emergences of genetic and phenotypic innovations in eumetazoan, bilaterian, euteleostome, and hominidae ancestors.</title>
        <authorList>
            <person name="Wenger Y."/>
            <person name="Galliot B."/>
        </authorList>
    </citation>
    <scope>NUCLEOTIDE SEQUENCE</scope>
    <source>
        <tissue evidence="13">Whole animals</tissue>
    </source>
</reference>
<dbReference type="SUPFAM" id="SSF46689">
    <property type="entry name" value="Homeodomain-like"/>
    <property type="match status" value="1"/>
</dbReference>
<evidence type="ECO:0000256" key="8">
    <source>
        <dbReference type="ARBA" id="ARBA00023098"/>
    </source>
</evidence>
<dbReference type="EMBL" id="HAAD01003075">
    <property type="protein sequence ID" value="CDG69307.1"/>
    <property type="molecule type" value="mRNA"/>
</dbReference>
<evidence type="ECO:0000256" key="1">
    <source>
        <dbReference type="ARBA" id="ARBA00004477"/>
    </source>
</evidence>
<dbReference type="PIRSF" id="PIRSF005225">
    <property type="entry name" value="LAG1_LAC1"/>
    <property type="match status" value="1"/>
</dbReference>
<evidence type="ECO:0000256" key="7">
    <source>
        <dbReference type="ARBA" id="ARBA00022989"/>
    </source>
</evidence>
<dbReference type="InterPro" id="IPR001356">
    <property type="entry name" value="HD"/>
</dbReference>
<proteinExistence type="evidence at transcript level"/>
<keyword evidence="4" id="KW-0808">Transferase</keyword>
<keyword evidence="5 10" id="KW-0812">Transmembrane</keyword>
<keyword evidence="9 10" id="KW-0472">Membrane</keyword>
<feature type="transmembrane region" description="Helical" evidence="11">
    <location>
        <begin position="137"/>
        <end position="158"/>
    </location>
</feature>
<evidence type="ECO:0000256" key="10">
    <source>
        <dbReference type="PROSITE-ProRule" id="PRU00205"/>
    </source>
</evidence>
<evidence type="ECO:0000256" key="11">
    <source>
        <dbReference type="SAM" id="Phobius"/>
    </source>
</evidence>
<dbReference type="PANTHER" id="PTHR12560:SF0">
    <property type="entry name" value="LD18904P"/>
    <property type="match status" value="1"/>
</dbReference>
<evidence type="ECO:0000256" key="9">
    <source>
        <dbReference type="ARBA" id="ARBA00023136"/>
    </source>
</evidence>
<accession>T2MBI4</accession>
<gene>
    <name evidence="13" type="primary">LASS6</name>
</gene>
<dbReference type="GO" id="GO:0050291">
    <property type="term" value="F:sphingosine N-acyltransferase activity"/>
    <property type="evidence" value="ECO:0007669"/>
    <property type="project" value="InterPro"/>
</dbReference>
<protein>
    <submittedName>
        <fullName evidence="13">LAG1 longevity assurance homolog 6</fullName>
    </submittedName>
</protein>
<name>T2MBI4_HYDVU</name>
<keyword evidence="6" id="KW-0256">Endoplasmic reticulum</keyword>
<comment type="pathway">
    <text evidence="2">Lipid metabolism; sphingolipid metabolism.</text>
</comment>
<comment type="subcellular location">
    <subcellularLocation>
        <location evidence="1">Endoplasmic reticulum membrane</location>
        <topology evidence="1">Multi-pass membrane protein</topology>
    </subcellularLocation>
</comment>
<organism evidence="13">
    <name type="scientific">Hydra vulgaris</name>
    <name type="common">Hydra</name>
    <name type="synonym">Hydra attenuata</name>
    <dbReference type="NCBI Taxonomy" id="6087"/>
    <lineage>
        <taxon>Eukaryota</taxon>
        <taxon>Metazoa</taxon>
        <taxon>Cnidaria</taxon>
        <taxon>Hydrozoa</taxon>
        <taxon>Hydroidolina</taxon>
        <taxon>Anthoathecata</taxon>
        <taxon>Aplanulata</taxon>
        <taxon>Hydridae</taxon>
        <taxon>Hydra</taxon>
    </lineage>
</organism>
<dbReference type="GO" id="GO:0003677">
    <property type="term" value="F:DNA binding"/>
    <property type="evidence" value="ECO:0007669"/>
    <property type="project" value="InterPro"/>
</dbReference>
<comment type="pathway">
    <text evidence="3">Sphingolipid metabolism.</text>
</comment>
<evidence type="ECO:0000256" key="3">
    <source>
        <dbReference type="ARBA" id="ARBA00004991"/>
    </source>
</evidence>
<feature type="transmembrane region" description="Helical" evidence="11">
    <location>
        <begin position="204"/>
        <end position="224"/>
    </location>
</feature>
<dbReference type="InterPro" id="IPR009057">
    <property type="entry name" value="Homeodomain-like_sf"/>
</dbReference>
<evidence type="ECO:0000313" key="13">
    <source>
        <dbReference type="EMBL" id="CDG69307.1"/>
    </source>
</evidence>
<evidence type="ECO:0000256" key="6">
    <source>
        <dbReference type="ARBA" id="ARBA00022824"/>
    </source>
</evidence>
<dbReference type="CDD" id="cd00086">
    <property type="entry name" value="homeodomain"/>
    <property type="match status" value="1"/>
</dbReference>
<dbReference type="AlphaFoldDB" id="T2MBI4"/>
<dbReference type="InterPro" id="IPR006634">
    <property type="entry name" value="TLC-dom"/>
</dbReference>
<dbReference type="Pfam" id="PF03798">
    <property type="entry name" value="TRAM_LAG1_CLN8"/>
    <property type="match status" value="1"/>
</dbReference>
<dbReference type="SMART" id="SM00724">
    <property type="entry name" value="TLC"/>
    <property type="match status" value="1"/>
</dbReference>
<evidence type="ECO:0000256" key="5">
    <source>
        <dbReference type="ARBA" id="ARBA00022692"/>
    </source>
</evidence>
<dbReference type="InterPro" id="IPR016439">
    <property type="entry name" value="Lag1/Lac1-like"/>
</dbReference>
<evidence type="ECO:0000256" key="4">
    <source>
        <dbReference type="ARBA" id="ARBA00022679"/>
    </source>
</evidence>
<dbReference type="GO" id="GO:0046513">
    <property type="term" value="P:ceramide biosynthetic process"/>
    <property type="evidence" value="ECO:0007669"/>
    <property type="project" value="InterPro"/>
</dbReference>
<dbReference type="UniPathway" id="UPA00222"/>
<feature type="transmembrane region" description="Helical" evidence="11">
    <location>
        <begin position="38"/>
        <end position="55"/>
    </location>
</feature>